<evidence type="ECO:0000313" key="2">
    <source>
        <dbReference type="Proteomes" id="UP001172457"/>
    </source>
</evidence>
<gene>
    <name evidence="1" type="ORF">OSB04_023824</name>
</gene>
<protein>
    <submittedName>
        <fullName evidence="1">Uncharacterized protein</fullName>
    </submittedName>
</protein>
<dbReference type="EMBL" id="JARYMX010000006">
    <property type="protein sequence ID" value="KAJ9544117.1"/>
    <property type="molecule type" value="Genomic_DNA"/>
</dbReference>
<dbReference type="AlphaFoldDB" id="A0AA38W016"/>
<reference evidence="1" key="1">
    <citation type="submission" date="2023-03" db="EMBL/GenBank/DDBJ databases">
        <title>Chromosome-scale reference genome and RAD-based genetic map of yellow starthistle (Centaurea solstitialis) reveal putative structural variation and QTLs associated with invader traits.</title>
        <authorList>
            <person name="Reatini B."/>
            <person name="Cang F.A."/>
            <person name="Jiang Q."/>
            <person name="Mckibben M.T.W."/>
            <person name="Barker M.S."/>
            <person name="Rieseberg L.H."/>
            <person name="Dlugosch K.M."/>
        </authorList>
    </citation>
    <scope>NUCLEOTIDE SEQUENCE</scope>
    <source>
        <strain evidence="1">CAN-66</strain>
        <tissue evidence="1">Leaf</tissue>
    </source>
</reference>
<evidence type="ECO:0000313" key="1">
    <source>
        <dbReference type="EMBL" id="KAJ9544117.1"/>
    </source>
</evidence>
<organism evidence="1 2">
    <name type="scientific">Centaurea solstitialis</name>
    <name type="common">yellow star-thistle</name>
    <dbReference type="NCBI Taxonomy" id="347529"/>
    <lineage>
        <taxon>Eukaryota</taxon>
        <taxon>Viridiplantae</taxon>
        <taxon>Streptophyta</taxon>
        <taxon>Embryophyta</taxon>
        <taxon>Tracheophyta</taxon>
        <taxon>Spermatophyta</taxon>
        <taxon>Magnoliopsida</taxon>
        <taxon>eudicotyledons</taxon>
        <taxon>Gunneridae</taxon>
        <taxon>Pentapetalae</taxon>
        <taxon>asterids</taxon>
        <taxon>campanulids</taxon>
        <taxon>Asterales</taxon>
        <taxon>Asteraceae</taxon>
        <taxon>Carduoideae</taxon>
        <taxon>Cardueae</taxon>
        <taxon>Centaureinae</taxon>
        <taxon>Centaurea</taxon>
    </lineage>
</organism>
<keyword evidence="2" id="KW-1185">Reference proteome</keyword>
<comment type="caution">
    <text evidence="1">The sequence shown here is derived from an EMBL/GenBank/DDBJ whole genome shotgun (WGS) entry which is preliminary data.</text>
</comment>
<accession>A0AA38W016</accession>
<sequence>MYYVPPSQSGEPKTVWEFTIVGNSGMEVVTHHNGLCDEISKNLERSRHNLGDSGSTHEECTYLLGLSSFAKSTNNGRKLLMGSRASDDRFPAIMG</sequence>
<name>A0AA38W016_9ASTR</name>
<proteinExistence type="predicted"/>
<dbReference type="Proteomes" id="UP001172457">
    <property type="component" value="Chromosome 6"/>
</dbReference>